<dbReference type="Proteomes" id="UP000663826">
    <property type="component" value="Unassembled WGS sequence"/>
</dbReference>
<organism evidence="1 2">
    <name type="scientific">Rhizoctonia solani</name>
    <dbReference type="NCBI Taxonomy" id="456999"/>
    <lineage>
        <taxon>Eukaryota</taxon>
        <taxon>Fungi</taxon>
        <taxon>Dikarya</taxon>
        <taxon>Basidiomycota</taxon>
        <taxon>Agaricomycotina</taxon>
        <taxon>Agaricomycetes</taxon>
        <taxon>Cantharellales</taxon>
        <taxon>Ceratobasidiaceae</taxon>
        <taxon>Rhizoctonia</taxon>
    </lineage>
</organism>
<dbReference type="EMBL" id="CAJMWQ010000979">
    <property type="protein sequence ID" value="CAE6421460.1"/>
    <property type="molecule type" value="Genomic_DNA"/>
</dbReference>
<proteinExistence type="predicted"/>
<protein>
    <submittedName>
        <fullName evidence="1">Uncharacterized protein</fullName>
    </submittedName>
</protein>
<accession>A0A8H2X9Y4</accession>
<gene>
    <name evidence="1" type="ORF">RDB_LOCUS49850</name>
</gene>
<sequence>MFEIQASGGIFSKSKSKAISDPDAEVSAWVRACNYHAARYSRAPLPDAVTNVEYGWNGVVEDDDDQDSASGHTRNVLIDDWVTPNLPVVEAQMDVEAQLEVWNRQVDICNAEFTEHGELRGKMMSLYRPGSVQAQKALSNWERKAQHLLTEIVKYETYAEILKNTELAPPVST</sequence>
<dbReference type="AlphaFoldDB" id="A0A8H2X9Y4"/>
<name>A0A8H2X9Y4_9AGAM</name>
<reference evidence="1" key="1">
    <citation type="submission" date="2021-01" db="EMBL/GenBank/DDBJ databases">
        <authorList>
            <person name="Kaushik A."/>
        </authorList>
    </citation>
    <scope>NUCLEOTIDE SEQUENCE</scope>
    <source>
        <strain evidence="1">AG1-1B</strain>
    </source>
</reference>
<evidence type="ECO:0000313" key="2">
    <source>
        <dbReference type="Proteomes" id="UP000663826"/>
    </source>
</evidence>
<evidence type="ECO:0000313" key="1">
    <source>
        <dbReference type="EMBL" id="CAE6421460.1"/>
    </source>
</evidence>
<comment type="caution">
    <text evidence="1">The sequence shown here is derived from an EMBL/GenBank/DDBJ whole genome shotgun (WGS) entry which is preliminary data.</text>
</comment>